<evidence type="ECO:0000313" key="1">
    <source>
        <dbReference type="EMBL" id="KAI0068226.1"/>
    </source>
</evidence>
<accession>A0ACB8TIL5</accession>
<organism evidence="1 2">
    <name type="scientific">Artomyces pyxidatus</name>
    <dbReference type="NCBI Taxonomy" id="48021"/>
    <lineage>
        <taxon>Eukaryota</taxon>
        <taxon>Fungi</taxon>
        <taxon>Dikarya</taxon>
        <taxon>Basidiomycota</taxon>
        <taxon>Agaricomycotina</taxon>
        <taxon>Agaricomycetes</taxon>
        <taxon>Russulales</taxon>
        <taxon>Auriscalpiaceae</taxon>
        <taxon>Artomyces</taxon>
    </lineage>
</organism>
<reference evidence="1" key="1">
    <citation type="submission" date="2021-03" db="EMBL/GenBank/DDBJ databases">
        <authorList>
            <consortium name="DOE Joint Genome Institute"/>
            <person name="Ahrendt S."/>
            <person name="Looney B.P."/>
            <person name="Miyauchi S."/>
            <person name="Morin E."/>
            <person name="Drula E."/>
            <person name="Courty P.E."/>
            <person name="Chicoki N."/>
            <person name="Fauchery L."/>
            <person name="Kohler A."/>
            <person name="Kuo A."/>
            <person name="Labutti K."/>
            <person name="Pangilinan J."/>
            <person name="Lipzen A."/>
            <person name="Riley R."/>
            <person name="Andreopoulos W."/>
            <person name="He G."/>
            <person name="Johnson J."/>
            <person name="Barry K.W."/>
            <person name="Grigoriev I.V."/>
            <person name="Nagy L."/>
            <person name="Hibbett D."/>
            <person name="Henrissat B."/>
            <person name="Matheny P.B."/>
            <person name="Labbe J."/>
            <person name="Martin F."/>
        </authorList>
    </citation>
    <scope>NUCLEOTIDE SEQUENCE</scope>
    <source>
        <strain evidence="1">HHB10654</strain>
    </source>
</reference>
<reference evidence="1" key="2">
    <citation type="journal article" date="2022" name="New Phytol.">
        <title>Evolutionary transition to the ectomycorrhizal habit in the genomes of a hyperdiverse lineage of mushroom-forming fungi.</title>
        <authorList>
            <person name="Looney B."/>
            <person name="Miyauchi S."/>
            <person name="Morin E."/>
            <person name="Drula E."/>
            <person name="Courty P.E."/>
            <person name="Kohler A."/>
            <person name="Kuo A."/>
            <person name="LaButti K."/>
            <person name="Pangilinan J."/>
            <person name="Lipzen A."/>
            <person name="Riley R."/>
            <person name="Andreopoulos W."/>
            <person name="He G."/>
            <person name="Johnson J."/>
            <person name="Nolan M."/>
            <person name="Tritt A."/>
            <person name="Barry K.W."/>
            <person name="Grigoriev I.V."/>
            <person name="Nagy L.G."/>
            <person name="Hibbett D."/>
            <person name="Henrissat B."/>
            <person name="Matheny P.B."/>
            <person name="Labbe J."/>
            <person name="Martin F.M."/>
        </authorList>
    </citation>
    <scope>NUCLEOTIDE SEQUENCE</scope>
    <source>
        <strain evidence="1">HHB10654</strain>
    </source>
</reference>
<proteinExistence type="predicted"/>
<dbReference type="EMBL" id="MU277188">
    <property type="protein sequence ID" value="KAI0068226.1"/>
    <property type="molecule type" value="Genomic_DNA"/>
</dbReference>
<name>A0ACB8TIL5_9AGAM</name>
<protein>
    <submittedName>
        <fullName evidence="1">Uncharacterized protein</fullName>
    </submittedName>
</protein>
<dbReference type="Proteomes" id="UP000814140">
    <property type="component" value="Unassembled WGS sequence"/>
</dbReference>
<sequence length="609" mass="62608">MILVRDHSMAQPSPSVNPKAGLKAVASSPDPATSEPATATEPVVPPASSSTIADREKTSAAARPPAVAPTPSLSSTPVSAPSPPADTTSALPPVSSSAAVSPTKIPAVPVPPAKSQTPSAASSTPLDAKATSAAASPATSGTSHISVISSSPSPIISSSSVSPASEVPAHAATDHALKATSPPTVPPSLPSSNSPSSSSLLASSSDSNPSSAAVGQLTPAPGPAGSSEAIATPSALPGESLTEVDGRLQSTASVSTSTITIHPDSTFAHAVSVPVTVSGHTTITAPPFITSVAVTTLPDGQSVTITHVVANPTGGLSALNGHSFFNNHAAVIGVFLVTGIAIACLSAISFCLFRRRRRRTQGRRLLDRSPTPVDPFADPREDHSRAMYEHGPSSIRWDMQRLLQRSGGVDDIRVTVPEPVHIPSQPRNMTASSGVGSTSPTHPSPYEGPFSDYHPMHMRVTTPQGNQDDPSSSPDGTRSPSRAQSSPSVYPPSLPGEEADSLYEKELRLSHPPLAPTALNARSADGSNKGRSTESPTTSSTSHGSHLRNSPFESPISENGTMLSSILDGKTYRTFPLPEAPPDVFLRRTFSKRMPLNELAQQRSVGQAL</sequence>
<gene>
    <name evidence="1" type="ORF">BV25DRAFT_539364</name>
</gene>
<keyword evidence="2" id="KW-1185">Reference proteome</keyword>
<evidence type="ECO:0000313" key="2">
    <source>
        <dbReference type="Proteomes" id="UP000814140"/>
    </source>
</evidence>
<comment type="caution">
    <text evidence="1">The sequence shown here is derived from an EMBL/GenBank/DDBJ whole genome shotgun (WGS) entry which is preliminary data.</text>
</comment>